<evidence type="ECO:0000313" key="9">
    <source>
        <dbReference type="Proteomes" id="UP000095512"/>
    </source>
</evidence>
<dbReference type="InterPro" id="IPR051810">
    <property type="entry name" value="Precorrin_MeTrfase"/>
</dbReference>
<dbReference type="NCBIfam" id="TIGR01466">
    <property type="entry name" value="cobJ_cbiH"/>
    <property type="match status" value="1"/>
</dbReference>
<dbReference type="RefSeq" id="WP_057571669.1">
    <property type="nucleotide sequence ID" value="NZ_CATYWZ010000009.1"/>
</dbReference>
<dbReference type="EC" id="2.1.1.133" evidence="8"/>
<evidence type="ECO:0000313" key="8">
    <source>
        <dbReference type="EMBL" id="CUO70259.1"/>
    </source>
</evidence>
<name>A0A174HB52_9FIRM</name>
<dbReference type="UniPathway" id="UPA00148"/>
<dbReference type="NCBIfam" id="TIGR01465">
    <property type="entry name" value="cobM_cbiF"/>
    <property type="match status" value="1"/>
</dbReference>
<dbReference type="GO" id="GO:0046026">
    <property type="term" value="F:precorrin-4 C11-methyltransferase activity"/>
    <property type="evidence" value="ECO:0007669"/>
    <property type="project" value="UniProtKB-EC"/>
</dbReference>
<evidence type="ECO:0000256" key="1">
    <source>
        <dbReference type="ARBA" id="ARBA00004953"/>
    </source>
</evidence>
<keyword evidence="4 8" id="KW-0489">Methyltransferase</keyword>
<dbReference type="InterPro" id="IPR006362">
    <property type="entry name" value="Cbl_synth_CobM/CibF"/>
</dbReference>
<dbReference type="InterPro" id="IPR003043">
    <property type="entry name" value="Uropor_MeTrfase_CS"/>
</dbReference>
<accession>A0A174HB52</accession>
<dbReference type="EMBL" id="CZAB01000010">
    <property type="protein sequence ID" value="CUO70259.1"/>
    <property type="molecule type" value="Genomic_DNA"/>
</dbReference>
<dbReference type="SUPFAM" id="SSF53790">
    <property type="entry name" value="Tetrapyrrole methylase"/>
    <property type="match status" value="2"/>
</dbReference>
<dbReference type="InterPro" id="IPR035996">
    <property type="entry name" value="4pyrrol_Methylase_sf"/>
</dbReference>
<dbReference type="PANTHER" id="PTHR47036">
    <property type="entry name" value="COBALT-FACTOR III C(17)-METHYLTRANSFERASE-RELATED"/>
    <property type="match status" value="1"/>
</dbReference>
<dbReference type="InterPro" id="IPR014776">
    <property type="entry name" value="4pyrrole_Mease_sub2"/>
</dbReference>
<keyword evidence="3" id="KW-0169">Cobalamin biosynthesis</keyword>
<dbReference type="GO" id="GO:0009236">
    <property type="term" value="P:cobalamin biosynthetic process"/>
    <property type="evidence" value="ECO:0007669"/>
    <property type="project" value="UniProtKB-UniPathway"/>
</dbReference>
<dbReference type="PANTHER" id="PTHR47036:SF1">
    <property type="entry name" value="COBALT-FACTOR III C(17)-METHYLTRANSFERASE-RELATED"/>
    <property type="match status" value="1"/>
</dbReference>
<keyword evidence="5 8" id="KW-0808">Transferase</keyword>
<dbReference type="AlphaFoldDB" id="A0A174HB52"/>
<dbReference type="Proteomes" id="UP000095512">
    <property type="component" value="Unassembled WGS sequence"/>
</dbReference>
<organism evidence="8 9">
    <name type="scientific">Enterocloster clostridioformis</name>
    <dbReference type="NCBI Taxonomy" id="1531"/>
    <lineage>
        <taxon>Bacteria</taxon>
        <taxon>Bacillati</taxon>
        <taxon>Bacillota</taxon>
        <taxon>Clostridia</taxon>
        <taxon>Lachnospirales</taxon>
        <taxon>Lachnospiraceae</taxon>
        <taxon>Enterocloster</taxon>
    </lineage>
</organism>
<dbReference type="Pfam" id="PF00590">
    <property type="entry name" value="TP_methylase"/>
    <property type="match status" value="2"/>
</dbReference>
<reference evidence="8 9" key="1">
    <citation type="submission" date="2015-09" db="EMBL/GenBank/DDBJ databases">
        <authorList>
            <consortium name="Pathogen Informatics"/>
        </authorList>
    </citation>
    <scope>NUCLEOTIDE SEQUENCE [LARGE SCALE GENOMIC DNA]</scope>
    <source>
        <strain evidence="8 9">2789STDY5834865</strain>
    </source>
</reference>
<gene>
    <name evidence="8" type="primary">cbiF</name>
    <name evidence="8" type="ORF">ERS852480_01706</name>
</gene>
<comment type="pathway">
    <text evidence="1">Cofactor biosynthesis; adenosylcobalamin biosynthesis.</text>
</comment>
<dbReference type="InterPro" id="IPR014777">
    <property type="entry name" value="4pyrrole_Mease_sub1"/>
</dbReference>
<protein>
    <submittedName>
        <fullName evidence="8">Precorrin-4 C(11)-methyltransferase</fullName>
        <ecNumber evidence="8">2.1.1.-</ecNumber>
        <ecNumber evidence="8">2.1.1.133</ecNumber>
    </submittedName>
</protein>
<feature type="domain" description="Tetrapyrrole methylase" evidence="7">
    <location>
        <begin position="262"/>
        <end position="468"/>
    </location>
</feature>
<evidence type="ECO:0000259" key="7">
    <source>
        <dbReference type="Pfam" id="PF00590"/>
    </source>
</evidence>
<dbReference type="GO" id="GO:0032259">
    <property type="term" value="P:methylation"/>
    <property type="evidence" value="ECO:0007669"/>
    <property type="project" value="UniProtKB-KW"/>
</dbReference>
<dbReference type="Gene3D" id="3.40.1010.10">
    <property type="entry name" value="Cobalt-precorrin-4 Transmethylase, Domain 1"/>
    <property type="match status" value="2"/>
</dbReference>
<evidence type="ECO:0000256" key="4">
    <source>
        <dbReference type="ARBA" id="ARBA00022603"/>
    </source>
</evidence>
<keyword evidence="6" id="KW-0949">S-adenosyl-L-methionine</keyword>
<dbReference type="Gene3D" id="3.30.950.10">
    <property type="entry name" value="Methyltransferase, Cobalt-precorrin-4 Transmethylase, Domain 2"/>
    <property type="match status" value="2"/>
</dbReference>
<evidence type="ECO:0000256" key="6">
    <source>
        <dbReference type="ARBA" id="ARBA00022691"/>
    </source>
</evidence>
<proteinExistence type="inferred from homology"/>
<dbReference type="PROSITE" id="PS00839">
    <property type="entry name" value="SUMT_1"/>
    <property type="match status" value="1"/>
</dbReference>
<dbReference type="CDD" id="cd11646">
    <property type="entry name" value="Precorrin_3B_C17_MT"/>
    <property type="match status" value="1"/>
</dbReference>
<dbReference type="CDD" id="cd11641">
    <property type="entry name" value="Precorrin-4_C11-MT"/>
    <property type="match status" value="1"/>
</dbReference>
<dbReference type="InterPro" id="IPR000878">
    <property type="entry name" value="4pyrrol_Mease"/>
</dbReference>
<dbReference type="EC" id="2.1.1.-" evidence="8"/>
<dbReference type="InterPro" id="IPR006363">
    <property type="entry name" value="Cbl_synth_CobJ/CibH_dom"/>
</dbReference>
<evidence type="ECO:0000256" key="3">
    <source>
        <dbReference type="ARBA" id="ARBA00022573"/>
    </source>
</evidence>
<comment type="similarity">
    <text evidence="2">Belongs to the precorrin methyltransferase family.</text>
</comment>
<evidence type="ECO:0000256" key="5">
    <source>
        <dbReference type="ARBA" id="ARBA00022679"/>
    </source>
</evidence>
<evidence type="ECO:0000256" key="2">
    <source>
        <dbReference type="ARBA" id="ARBA00005879"/>
    </source>
</evidence>
<sequence length="504" mass="54716">MIHIVGAGPGAVDLITVRGQRLLSEADVVIYAGSLVSRELLDWARQDARIYDSATMDLEQVLEVMEQAERDGLTTVRLHTGDPCLYGAIREQMDGLDARGIGYDICPGVSSFCGAAAALGMEYTLPGISQSVVITRMAGRTPVPDRESIGKFAAHGSTMVIFLSAGMTGELSEELMKGGYPGDTPAAIVYKATWPDEKVVRCSLAALKETADREGIHKTALIVVGNTVSQTGYERSKLYDPAFTTGFRVGREDARGKHKPGTLYVVGMGPGEKKQMTGQALEVMEQCQVIAGYMVYVDLVRGLFPHKEFLTTAMTREEERCRKAFDCCMEGKNTAMICSGDAGVYGMAGLILELAEQYPGVSVRTVPGITAACAGAAVLGAPLMHDFAVISLSDRLTPLEVIWNRVEAAAQADFVICLYNPASRGRPDYFRQACSRILKYRPGHTVCGLAVNIGREGEGMEVLALEDLKERRVDMFTTVYIGNSHTRQIGPYMVTPRGYRYEGN</sequence>
<feature type="domain" description="Tetrapyrrole methylase" evidence="7">
    <location>
        <begin position="1"/>
        <end position="207"/>
    </location>
</feature>